<accession>A0ABT6NIK6</accession>
<dbReference type="RefSeq" id="WP_136965291.1">
    <property type="nucleotide sequence ID" value="NZ_JARZHI010000001.1"/>
</dbReference>
<gene>
    <name evidence="1" type="ORF">QHF89_01515</name>
</gene>
<dbReference type="EMBL" id="JARZHI010000001">
    <property type="protein sequence ID" value="MDI1428141.1"/>
    <property type="molecule type" value="Genomic_DNA"/>
</dbReference>
<reference evidence="1 2" key="1">
    <citation type="submission" date="2023-04" db="EMBL/GenBank/DDBJ databases">
        <title>The genome sequence of Polyangium sorediatum DSM14670.</title>
        <authorList>
            <person name="Zhang X."/>
        </authorList>
    </citation>
    <scope>NUCLEOTIDE SEQUENCE [LARGE SCALE GENOMIC DNA]</scope>
    <source>
        <strain evidence="1 2">DSM 14670</strain>
    </source>
</reference>
<dbReference type="Proteomes" id="UP001160301">
    <property type="component" value="Unassembled WGS sequence"/>
</dbReference>
<sequence>MTQEKPSLFDYLNDPRELHLLKFALNGTLTDRMRLAYAARLEEIDPERAEWLRLEVALHESAAEDPAIRARFAELSGKVTPDWRNLLCRDMILNCGDARAERPRVRFSFVCPARWETLEPTEDASVRFCGQCQERVYSCDSSRVAAVHARAGHCIAVPRELSDKDVHLGTRGVLGRPDPLGDWARDLFPDDE</sequence>
<protein>
    <submittedName>
        <fullName evidence="1">Uncharacterized protein</fullName>
    </submittedName>
</protein>
<keyword evidence="2" id="KW-1185">Reference proteome</keyword>
<name>A0ABT6NIK6_9BACT</name>
<evidence type="ECO:0000313" key="2">
    <source>
        <dbReference type="Proteomes" id="UP001160301"/>
    </source>
</evidence>
<evidence type="ECO:0000313" key="1">
    <source>
        <dbReference type="EMBL" id="MDI1428141.1"/>
    </source>
</evidence>
<organism evidence="1 2">
    <name type="scientific">Polyangium sorediatum</name>
    <dbReference type="NCBI Taxonomy" id="889274"/>
    <lineage>
        <taxon>Bacteria</taxon>
        <taxon>Pseudomonadati</taxon>
        <taxon>Myxococcota</taxon>
        <taxon>Polyangia</taxon>
        <taxon>Polyangiales</taxon>
        <taxon>Polyangiaceae</taxon>
        <taxon>Polyangium</taxon>
    </lineage>
</organism>
<proteinExistence type="predicted"/>
<comment type="caution">
    <text evidence="1">The sequence shown here is derived from an EMBL/GenBank/DDBJ whole genome shotgun (WGS) entry which is preliminary data.</text>
</comment>